<dbReference type="GO" id="GO:0006281">
    <property type="term" value="P:DNA repair"/>
    <property type="evidence" value="ECO:0007669"/>
    <property type="project" value="InterPro"/>
</dbReference>
<keyword evidence="4" id="KW-1185">Reference proteome</keyword>
<feature type="region of interest" description="Disordered" evidence="1">
    <location>
        <begin position="1309"/>
        <end position="1340"/>
    </location>
</feature>
<dbReference type="FunCoup" id="A0A3P7F9Y8">
    <property type="interactions" value="16"/>
</dbReference>
<organism evidence="3 4">
    <name type="scientific">Wuchereria bancrofti</name>
    <dbReference type="NCBI Taxonomy" id="6293"/>
    <lineage>
        <taxon>Eukaryota</taxon>
        <taxon>Metazoa</taxon>
        <taxon>Ecdysozoa</taxon>
        <taxon>Nematoda</taxon>
        <taxon>Chromadorea</taxon>
        <taxon>Rhabditida</taxon>
        <taxon>Spirurina</taxon>
        <taxon>Spiruromorpha</taxon>
        <taxon>Filarioidea</taxon>
        <taxon>Onchocercidae</taxon>
        <taxon>Wuchereria</taxon>
    </lineage>
</organism>
<dbReference type="InterPro" id="IPR029312">
    <property type="entry name" value="FANCI_HD2"/>
</dbReference>
<dbReference type="PANTHER" id="PTHR21818">
    <property type="entry name" value="BC025462 PROTEIN"/>
    <property type="match status" value="1"/>
</dbReference>
<dbReference type="InParanoid" id="A0A3P7F9Y8"/>
<protein>
    <recommendedName>
        <fullName evidence="2">FANCI helical domain-containing protein</fullName>
    </recommendedName>
</protein>
<dbReference type="GO" id="GO:0070182">
    <property type="term" value="F:DNA polymerase binding"/>
    <property type="evidence" value="ECO:0007669"/>
    <property type="project" value="TreeGrafter"/>
</dbReference>
<evidence type="ECO:0000313" key="3">
    <source>
        <dbReference type="EMBL" id="VDM07608.1"/>
    </source>
</evidence>
<dbReference type="EMBL" id="UYWW01000177">
    <property type="protein sequence ID" value="VDM07608.1"/>
    <property type="molecule type" value="Genomic_DNA"/>
</dbReference>
<evidence type="ECO:0000256" key="1">
    <source>
        <dbReference type="SAM" id="MobiDB-lite"/>
    </source>
</evidence>
<dbReference type="OMA" id="YRDFRID"/>
<reference evidence="3 4" key="1">
    <citation type="submission" date="2018-11" db="EMBL/GenBank/DDBJ databases">
        <authorList>
            <consortium name="Pathogen Informatics"/>
        </authorList>
    </citation>
    <scope>NUCLEOTIDE SEQUENCE [LARGE SCALE GENOMIC DNA]</scope>
</reference>
<name>A0A3P7F9Y8_WUCBA</name>
<sequence>MNSFWSFAVLYGPKEHIFIFHMDTTNVTSSTQSSLCIRTHENFCTQFCAQVDKYVESGCPQNNEKYAHQIIKILSQLSEEHRWHNFTNFVKQQCGKDGGRLFSNFVKSWYTAIGHVSAETDHVLPMLLLIMEIVKVDNLGYESIIVLHNVLEEQIYKMNGSDIKVFGAYIVENFMSGCMLRKSWLSATSIFLQCVVKSEDKFIEWEENTVGCMEYRVSFLLKLLSEIVSCNSLKELVVVLRKCSLYDILSLFVEEMMHIKTTPEICLKLIVVLPEVINWKGEQICDHLLAKADFPFEDLYMLSVELHELFDSSVTISKLFLARLKRNRQLVSCSKFALICLLSLCSITRYHSISMAELKQNVVKLQKHCDRLKRSAWIRDVMGDCDVEILKGNLDAVVEAAVSDTKWCSVIGNTLEQVALMLLLDKCNTEIKFLDGRIVDNAGTISLGKSILVSLASINVTSIGQLLERILTILFTCAKQNSALILIDTIVDIVSKQTVHVLNAWKSLRSWMDSICDLKETIAISLVRALLPVIILRPQLITIMLNRMKKHVLCDSTVSTVLPILLLLLRSSTMRSAVKSDYYSQSFATFSTQALQSMGVETKNTNAKLSLEIIGILKRTFSQPANIKSIGIVEAASANQNLVYPTLDLLVTHLATLKQISRSTYIESSKSSIVLLEPLSDLVQAVSLLTRLSIYGLRNTSTQVVCGKDAKVCQAMSELDKLTEFAIEQDVHDLQLDKLSDFSFSVAGRTNLSFASLMISLYDALIEHLWNISSVLTRREEAEKVLALLRRRDEMNEILKEKSAKKKENKGEKVTMSYSSTTPYLQSITSIISRFILKINEEDIDINEECLQLLRENMFVWAIDWAQRISTDIYKCNTRAPFIALSSFSRTMLLVYVGGSFVHESASFELWNHKCTKAVVSFSNVISLMISKYGHTLEKSDEEQKKHENAASLMIRFILLHLMPRLLETYKDFEERKMVSDFTHQAFALIGVCRTLFKQVSNEKAQLKCAKLIRNILQKNEIDKPLWVQSQFCQNIAVKYFEVCGDKTILKEIWYLYMYIERAGSCNNHYTNFLRTAATQIITILSNKEKGSIHLLASINDLTVETSAEMLAAACSASLSDARLTAEMMSQISISSMDIGLIKVIDLCSKLADVVLLLLSVHIDYGVAKEPICALLTAQYEVLNVVVKLMLKTHKYSDISEWMAVTKLASLAHGSILRIMENADENVGTLNPLDEPSLTHNRKVLKSHKDETLYVAYVRSRELYQANLLLLCSALHDHRLDIQVRNNSIGVRDFRIDAEKLRQRVEELGEEAENEERVLNNQQRPTKKRARIGKDDAINV</sequence>
<dbReference type="OrthoDB" id="195089at2759"/>
<evidence type="ECO:0000313" key="4">
    <source>
        <dbReference type="Proteomes" id="UP000270924"/>
    </source>
</evidence>
<dbReference type="Proteomes" id="UP000270924">
    <property type="component" value="Unassembled WGS sequence"/>
</dbReference>
<dbReference type="PANTHER" id="PTHR21818:SF0">
    <property type="entry name" value="FANCONI ANEMIA GROUP I PROTEIN"/>
    <property type="match status" value="1"/>
</dbReference>
<dbReference type="AlphaFoldDB" id="A0A3P7F9Y8"/>
<evidence type="ECO:0000259" key="2">
    <source>
        <dbReference type="Pfam" id="PF14680"/>
    </source>
</evidence>
<accession>A0A3P7F9Y8</accession>
<dbReference type="InterPro" id="IPR026171">
    <property type="entry name" value="FANCI"/>
</dbReference>
<dbReference type="Pfam" id="PF14680">
    <property type="entry name" value="FANCI_HD2"/>
    <property type="match status" value="1"/>
</dbReference>
<feature type="domain" description="FANCI helical" evidence="2">
    <location>
        <begin position="581"/>
        <end position="800"/>
    </location>
</feature>
<proteinExistence type="predicted"/>
<gene>
    <name evidence="3" type="ORF">WBA_LOCUS994</name>
</gene>